<dbReference type="PaxDb" id="55529-EKX50565"/>
<keyword evidence="3" id="KW-1133">Transmembrane helix</keyword>
<keyword evidence="3" id="KW-0472">Membrane</keyword>
<dbReference type="AlphaFoldDB" id="L1JQU1"/>
<accession>L1JQU1</accession>
<keyword evidence="6" id="KW-1185">Reference proteome</keyword>
<name>L1JQU1_GUITC</name>
<evidence type="ECO:0000313" key="5">
    <source>
        <dbReference type="EnsemblProtists" id="EKX50565"/>
    </source>
</evidence>
<keyword evidence="3" id="KW-0812">Transmembrane</keyword>
<evidence type="ECO:0000313" key="4">
    <source>
        <dbReference type="EMBL" id="EKX50565.1"/>
    </source>
</evidence>
<proteinExistence type="predicted"/>
<dbReference type="Proteomes" id="UP000011087">
    <property type="component" value="Unassembled WGS sequence"/>
</dbReference>
<protein>
    <submittedName>
        <fullName evidence="4 5">Uncharacterized protein</fullName>
    </submittedName>
</protein>
<reference evidence="6" key="2">
    <citation type="submission" date="2012-11" db="EMBL/GenBank/DDBJ databases">
        <authorList>
            <person name="Kuo A."/>
            <person name="Curtis B.A."/>
            <person name="Tanifuji G."/>
            <person name="Burki F."/>
            <person name="Gruber A."/>
            <person name="Irimia M."/>
            <person name="Maruyama S."/>
            <person name="Arias M.C."/>
            <person name="Ball S.G."/>
            <person name="Gile G.H."/>
            <person name="Hirakawa Y."/>
            <person name="Hopkins J.F."/>
            <person name="Rensing S.A."/>
            <person name="Schmutz J."/>
            <person name="Symeonidi A."/>
            <person name="Elias M."/>
            <person name="Eveleigh R.J."/>
            <person name="Herman E.K."/>
            <person name="Klute M.J."/>
            <person name="Nakayama T."/>
            <person name="Obornik M."/>
            <person name="Reyes-Prieto A."/>
            <person name="Armbrust E.V."/>
            <person name="Aves S.J."/>
            <person name="Beiko R.G."/>
            <person name="Coutinho P."/>
            <person name="Dacks J.B."/>
            <person name="Durnford D.G."/>
            <person name="Fast N.M."/>
            <person name="Green B.R."/>
            <person name="Grisdale C."/>
            <person name="Hempe F."/>
            <person name="Henrissat B."/>
            <person name="Hoppner M.P."/>
            <person name="Ishida K.-I."/>
            <person name="Kim E."/>
            <person name="Koreny L."/>
            <person name="Kroth P.G."/>
            <person name="Liu Y."/>
            <person name="Malik S.-B."/>
            <person name="Maier U.G."/>
            <person name="McRose D."/>
            <person name="Mock T."/>
            <person name="Neilson J.A."/>
            <person name="Onodera N.T."/>
            <person name="Poole A.M."/>
            <person name="Pritham E.J."/>
            <person name="Richards T.A."/>
            <person name="Rocap G."/>
            <person name="Roy S.W."/>
            <person name="Sarai C."/>
            <person name="Schaack S."/>
            <person name="Shirato S."/>
            <person name="Slamovits C.H."/>
            <person name="Spencer D.F."/>
            <person name="Suzuki S."/>
            <person name="Worden A.Z."/>
            <person name="Zauner S."/>
            <person name="Barry K."/>
            <person name="Bell C."/>
            <person name="Bharti A.K."/>
            <person name="Crow J.A."/>
            <person name="Grimwood J."/>
            <person name="Kramer R."/>
            <person name="Lindquist E."/>
            <person name="Lucas S."/>
            <person name="Salamov A."/>
            <person name="McFadden G.I."/>
            <person name="Lane C.E."/>
            <person name="Keeling P.J."/>
            <person name="Gray M.W."/>
            <person name="Grigoriev I.V."/>
            <person name="Archibald J.M."/>
        </authorList>
    </citation>
    <scope>NUCLEOTIDE SEQUENCE</scope>
    <source>
        <strain evidence="6">CCMP2712</strain>
    </source>
</reference>
<feature type="compositionally biased region" description="Basic and acidic residues" evidence="2">
    <location>
        <begin position="25"/>
        <end position="98"/>
    </location>
</feature>
<dbReference type="GeneID" id="17307069"/>
<feature type="transmembrane region" description="Helical" evidence="3">
    <location>
        <begin position="235"/>
        <end position="255"/>
    </location>
</feature>
<keyword evidence="1" id="KW-0175">Coiled coil</keyword>
<feature type="coiled-coil region" evidence="1">
    <location>
        <begin position="98"/>
        <end position="167"/>
    </location>
</feature>
<evidence type="ECO:0000313" key="6">
    <source>
        <dbReference type="Proteomes" id="UP000011087"/>
    </source>
</evidence>
<dbReference type="KEGG" id="gtt:GUITHDRAFT_151187"/>
<dbReference type="EnsemblProtists" id="EKX50565">
    <property type="protein sequence ID" value="EKX50565"/>
    <property type="gene ID" value="GUITHDRAFT_151187"/>
</dbReference>
<evidence type="ECO:0000256" key="2">
    <source>
        <dbReference type="SAM" id="MobiDB-lite"/>
    </source>
</evidence>
<organism evidence="4">
    <name type="scientific">Guillardia theta (strain CCMP2712)</name>
    <name type="common">Cryptophyte</name>
    <dbReference type="NCBI Taxonomy" id="905079"/>
    <lineage>
        <taxon>Eukaryota</taxon>
        <taxon>Cryptophyceae</taxon>
        <taxon>Pyrenomonadales</taxon>
        <taxon>Geminigeraceae</taxon>
        <taxon>Guillardia</taxon>
    </lineage>
</organism>
<evidence type="ECO:0000256" key="1">
    <source>
        <dbReference type="SAM" id="Coils"/>
    </source>
</evidence>
<reference evidence="5" key="3">
    <citation type="submission" date="2016-03" db="UniProtKB">
        <authorList>
            <consortium name="EnsemblProtists"/>
        </authorList>
    </citation>
    <scope>IDENTIFICATION</scope>
</reference>
<feature type="region of interest" description="Disordered" evidence="2">
    <location>
        <begin position="1"/>
        <end position="98"/>
    </location>
</feature>
<sequence length="291" mass="32445">MPEATGRAPLCELRESRLNVQGQTEIRKRSKSEATETNKSEATETNKSEATETNKSEATETNKSEATETNKSEATETNKSEATETNKSEATETREVTVEQLQREVQHLKGELVEANLKRKKNSSRVLELAERLGKADERESILRSKLSAAKDQLKDLKKQLKSHQALGCGTGRMHALHSVPEGNESCCGESPPKSQEQSEDVQASLVYVYLLRFPHTHSVCLPAQSPSRRQRAHLMEAVLTLFYTLLLLACFVLGSDTARLVLPSEKDGDHEHLMIASFTTSSLHFLLQRM</sequence>
<evidence type="ECO:0000256" key="3">
    <source>
        <dbReference type="SAM" id="Phobius"/>
    </source>
</evidence>
<reference evidence="4 6" key="1">
    <citation type="journal article" date="2012" name="Nature">
        <title>Algal genomes reveal evolutionary mosaicism and the fate of nucleomorphs.</title>
        <authorList>
            <consortium name="DOE Joint Genome Institute"/>
            <person name="Curtis B.A."/>
            <person name="Tanifuji G."/>
            <person name="Burki F."/>
            <person name="Gruber A."/>
            <person name="Irimia M."/>
            <person name="Maruyama S."/>
            <person name="Arias M.C."/>
            <person name="Ball S.G."/>
            <person name="Gile G.H."/>
            <person name="Hirakawa Y."/>
            <person name="Hopkins J.F."/>
            <person name="Kuo A."/>
            <person name="Rensing S.A."/>
            <person name="Schmutz J."/>
            <person name="Symeonidi A."/>
            <person name="Elias M."/>
            <person name="Eveleigh R.J."/>
            <person name="Herman E.K."/>
            <person name="Klute M.J."/>
            <person name="Nakayama T."/>
            <person name="Obornik M."/>
            <person name="Reyes-Prieto A."/>
            <person name="Armbrust E.V."/>
            <person name="Aves S.J."/>
            <person name="Beiko R.G."/>
            <person name="Coutinho P."/>
            <person name="Dacks J.B."/>
            <person name="Durnford D.G."/>
            <person name="Fast N.M."/>
            <person name="Green B.R."/>
            <person name="Grisdale C.J."/>
            <person name="Hempel F."/>
            <person name="Henrissat B."/>
            <person name="Hoppner M.P."/>
            <person name="Ishida K."/>
            <person name="Kim E."/>
            <person name="Koreny L."/>
            <person name="Kroth P.G."/>
            <person name="Liu Y."/>
            <person name="Malik S.B."/>
            <person name="Maier U.G."/>
            <person name="McRose D."/>
            <person name="Mock T."/>
            <person name="Neilson J.A."/>
            <person name="Onodera N.T."/>
            <person name="Poole A.M."/>
            <person name="Pritham E.J."/>
            <person name="Richards T.A."/>
            <person name="Rocap G."/>
            <person name="Roy S.W."/>
            <person name="Sarai C."/>
            <person name="Schaack S."/>
            <person name="Shirato S."/>
            <person name="Slamovits C.H."/>
            <person name="Spencer D.F."/>
            <person name="Suzuki S."/>
            <person name="Worden A.Z."/>
            <person name="Zauner S."/>
            <person name="Barry K."/>
            <person name="Bell C."/>
            <person name="Bharti A.K."/>
            <person name="Crow J.A."/>
            <person name="Grimwood J."/>
            <person name="Kramer R."/>
            <person name="Lindquist E."/>
            <person name="Lucas S."/>
            <person name="Salamov A."/>
            <person name="McFadden G.I."/>
            <person name="Lane C.E."/>
            <person name="Keeling P.J."/>
            <person name="Gray M.W."/>
            <person name="Grigoriev I.V."/>
            <person name="Archibald J.M."/>
        </authorList>
    </citation>
    <scope>NUCLEOTIDE SEQUENCE</scope>
    <source>
        <strain evidence="4 6">CCMP2712</strain>
    </source>
</reference>
<dbReference type="HOGENOM" id="CLU_957925_0_0_1"/>
<dbReference type="RefSeq" id="XP_005837545.1">
    <property type="nucleotide sequence ID" value="XM_005837488.1"/>
</dbReference>
<gene>
    <name evidence="4" type="ORF">GUITHDRAFT_151187</name>
</gene>
<dbReference type="EMBL" id="JH992978">
    <property type="protein sequence ID" value="EKX50565.1"/>
    <property type="molecule type" value="Genomic_DNA"/>
</dbReference>